<dbReference type="PANTHER" id="PTHR23150">
    <property type="entry name" value="SULFATASE MODIFYING FACTOR 1, 2"/>
    <property type="match status" value="1"/>
</dbReference>
<dbReference type="SUPFAM" id="SSF56436">
    <property type="entry name" value="C-type lectin-like"/>
    <property type="match status" value="1"/>
</dbReference>
<sequence length="192" mass="21841">MRKLLALSLLFVFALSCGSKSGSKRSKGELVGIQGKKYYPEKPFGMVLVPGGSFIMGKSDDDLPALEDAPTKTVTVRSYYMDETEITNAEYRQFVYWVRDSVIRTALADRAEDVLGGEPTDGNVDGIGEYAYIDADTSDLSVYDKYMKDVYEKRKLNWDTDLIFDRSEYPDEDYLEVMESFFIPEDEVFNDI</sequence>
<dbReference type="InterPro" id="IPR005532">
    <property type="entry name" value="SUMF_dom"/>
</dbReference>
<dbReference type="EMBL" id="UINC01000597">
    <property type="protein sequence ID" value="SUZ58097.1"/>
    <property type="molecule type" value="Genomic_DNA"/>
</dbReference>
<proteinExistence type="predicted"/>
<gene>
    <name evidence="2" type="ORF">METZ01_LOCUS10951</name>
</gene>
<dbReference type="PROSITE" id="PS51257">
    <property type="entry name" value="PROKAR_LIPOPROTEIN"/>
    <property type="match status" value="1"/>
</dbReference>
<organism evidence="2">
    <name type="scientific">marine metagenome</name>
    <dbReference type="NCBI Taxonomy" id="408172"/>
    <lineage>
        <taxon>unclassified sequences</taxon>
        <taxon>metagenomes</taxon>
        <taxon>ecological metagenomes</taxon>
    </lineage>
</organism>
<dbReference type="Gene3D" id="3.90.1580.10">
    <property type="entry name" value="paralog of FGE (formylglycine-generating enzyme)"/>
    <property type="match status" value="1"/>
</dbReference>
<dbReference type="GO" id="GO:0120147">
    <property type="term" value="F:formylglycine-generating oxidase activity"/>
    <property type="evidence" value="ECO:0007669"/>
    <property type="project" value="TreeGrafter"/>
</dbReference>
<feature type="non-terminal residue" evidence="2">
    <location>
        <position position="1"/>
    </location>
</feature>
<feature type="domain" description="Sulfatase-modifying factor enzyme-like" evidence="1">
    <location>
        <begin position="45"/>
        <end position="99"/>
    </location>
</feature>
<accession>A0A381NUD3</accession>
<reference evidence="2" key="1">
    <citation type="submission" date="2018-05" db="EMBL/GenBank/DDBJ databases">
        <authorList>
            <person name="Lanie J.A."/>
            <person name="Ng W.-L."/>
            <person name="Kazmierczak K.M."/>
            <person name="Andrzejewski T.M."/>
            <person name="Davidsen T.M."/>
            <person name="Wayne K.J."/>
            <person name="Tettelin H."/>
            <person name="Glass J.I."/>
            <person name="Rusch D."/>
            <person name="Podicherti R."/>
            <person name="Tsui H.-C.T."/>
            <person name="Winkler M.E."/>
        </authorList>
    </citation>
    <scope>NUCLEOTIDE SEQUENCE</scope>
</reference>
<protein>
    <recommendedName>
        <fullName evidence="1">Sulfatase-modifying factor enzyme-like domain-containing protein</fullName>
    </recommendedName>
</protein>
<dbReference type="PANTHER" id="PTHR23150:SF19">
    <property type="entry name" value="FORMYLGLYCINE-GENERATING ENZYME"/>
    <property type="match status" value="1"/>
</dbReference>
<dbReference type="AlphaFoldDB" id="A0A381NUD3"/>
<evidence type="ECO:0000259" key="1">
    <source>
        <dbReference type="Pfam" id="PF03781"/>
    </source>
</evidence>
<dbReference type="InterPro" id="IPR042095">
    <property type="entry name" value="SUMF_sf"/>
</dbReference>
<dbReference type="Pfam" id="PF03781">
    <property type="entry name" value="FGE-sulfatase"/>
    <property type="match status" value="1"/>
</dbReference>
<feature type="non-terminal residue" evidence="2">
    <location>
        <position position="192"/>
    </location>
</feature>
<evidence type="ECO:0000313" key="2">
    <source>
        <dbReference type="EMBL" id="SUZ58097.1"/>
    </source>
</evidence>
<name>A0A381NUD3_9ZZZZ</name>
<dbReference type="InterPro" id="IPR051043">
    <property type="entry name" value="Sulfatase_Mod_Factor_Kinase"/>
</dbReference>
<dbReference type="InterPro" id="IPR016187">
    <property type="entry name" value="CTDL_fold"/>
</dbReference>